<evidence type="ECO:0000259" key="1">
    <source>
        <dbReference type="PROSITE" id="PS50097"/>
    </source>
</evidence>
<evidence type="ECO:0000313" key="3">
    <source>
        <dbReference type="Proteomes" id="UP000799537"/>
    </source>
</evidence>
<dbReference type="OrthoDB" id="194443at2759"/>
<gene>
    <name evidence="2" type="ORF">M409DRAFT_26366</name>
</gene>
<sequence>MAPPSTPDKYPSKKMFDTIVDIIVGEGANAKTFKLHKGILSFYSAYFDKALNGDFEEARKGAIKLPTEEVDTFSTFVLWLYRGTVEIDTSKTETFTDLAKLWIFADRREIPLLMNVCIDTFRNEIIRVWMVPTTSLDIIYENTAPSSGLRRFAIHAIGSMYVLKKEQGMEWPKEALCDLLHFKWDWDKSMNLNKEAYAKVDVCQFHHHEEGMTCTKKRKLSET</sequence>
<dbReference type="GeneID" id="54561354"/>
<dbReference type="Pfam" id="PF00651">
    <property type="entry name" value="BTB"/>
    <property type="match status" value="1"/>
</dbReference>
<reference evidence="2" key="1">
    <citation type="journal article" date="2020" name="Stud. Mycol.">
        <title>101 Dothideomycetes genomes: a test case for predicting lifestyles and emergence of pathogens.</title>
        <authorList>
            <person name="Haridas S."/>
            <person name="Albert R."/>
            <person name="Binder M."/>
            <person name="Bloem J."/>
            <person name="Labutti K."/>
            <person name="Salamov A."/>
            <person name="Andreopoulos B."/>
            <person name="Baker S."/>
            <person name="Barry K."/>
            <person name="Bills G."/>
            <person name="Bluhm B."/>
            <person name="Cannon C."/>
            <person name="Castanera R."/>
            <person name="Culley D."/>
            <person name="Daum C."/>
            <person name="Ezra D."/>
            <person name="Gonzalez J."/>
            <person name="Henrissat B."/>
            <person name="Kuo A."/>
            <person name="Liang C."/>
            <person name="Lipzen A."/>
            <person name="Lutzoni F."/>
            <person name="Magnuson J."/>
            <person name="Mondo S."/>
            <person name="Nolan M."/>
            <person name="Ohm R."/>
            <person name="Pangilinan J."/>
            <person name="Park H.-J."/>
            <person name="Ramirez L."/>
            <person name="Alfaro M."/>
            <person name="Sun H."/>
            <person name="Tritt A."/>
            <person name="Yoshinaga Y."/>
            <person name="Zwiers L.-H."/>
            <person name="Turgeon B."/>
            <person name="Goodwin S."/>
            <person name="Spatafora J."/>
            <person name="Crous P."/>
            <person name="Grigoriev I."/>
        </authorList>
    </citation>
    <scope>NUCLEOTIDE SEQUENCE</scope>
    <source>
        <strain evidence="2">ATCC 36951</strain>
    </source>
</reference>
<dbReference type="RefSeq" id="XP_033664218.1">
    <property type="nucleotide sequence ID" value="XM_033808082.1"/>
</dbReference>
<dbReference type="PANTHER" id="PTHR47843">
    <property type="entry name" value="BTB DOMAIN-CONTAINING PROTEIN-RELATED"/>
    <property type="match status" value="1"/>
</dbReference>
<dbReference type="Gene3D" id="3.30.710.10">
    <property type="entry name" value="Potassium Channel Kv1.1, Chain A"/>
    <property type="match status" value="1"/>
</dbReference>
<dbReference type="InterPro" id="IPR000210">
    <property type="entry name" value="BTB/POZ_dom"/>
</dbReference>
<dbReference type="PROSITE" id="PS50097">
    <property type="entry name" value="BTB"/>
    <property type="match status" value="1"/>
</dbReference>
<protein>
    <recommendedName>
        <fullName evidence="1">BTB domain-containing protein</fullName>
    </recommendedName>
</protein>
<dbReference type="SMART" id="SM00225">
    <property type="entry name" value="BTB"/>
    <property type="match status" value="1"/>
</dbReference>
<organism evidence="2 3">
    <name type="scientific">Zasmidium cellare ATCC 36951</name>
    <dbReference type="NCBI Taxonomy" id="1080233"/>
    <lineage>
        <taxon>Eukaryota</taxon>
        <taxon>Fungi</taxon>
        <taxon>Dikarya</taxon>
        <taxon>Ascomycota</taxon>
        <taxon>Pezizomycotina</taxon>
        <taxon>Dothideomycetes</taxon>
        <taxon>Dothideomycetidae</taxon>
        <taxon>Mycosphaerellales</taxon>
        <taxon>Mycosphaerellaceae</taxon>
        <taxon>Zasmidium</taxon>
    </lineage>
</organism>
<evidence type="ECO:0000313" key="2">
    <source>
        <dbReference type="EMBL" id="KAF2163329.1"/>
    </source>
</evidence>
<dbReference type="EMBL" id="ML993609">
    <property type="protein sequence ID" value="KAF2163329.1"/>
    <property type="molecule type" value="Genomic_DNA"/>
</dbReference>
<name>A0A6A6CCB8_ZASCE</name>
<feature type="domain" description="BTB" evidence="1">
    <location>
        <begin position="20"/>
        <end position="89"/>
    </location>
</feature>
<proteinExistence type="predicted"/>
<accession>A0A6A6CCB8</accession>
<dbReference type="Proteomes" id="UP000799537">
    <property type="component" value="Unassembled WGS sequence"/>
</dbReference>
<dbReference type="InterPro" id="IPR011333">
    <property type="entry name" value="SKP1/BTB/POZ_sf"/>
</dbReference>
<dbReference type="SUPFAM" id="SSF54695">
    <property type="entry name" value="POZ domain"/>
    <property type="match status" value="1"/>
</dbReference>
<dbReference type="PANTHER" id="PTHR47843:SF2">
    <property type="entry name" value="BTB DOMAIN-CONTAINING PROTEIN"/>
    <property type="match status" value="1"/>
</dbReference>
<dbReference type="AlphaFoldDB" id="A0A6A6CCB8"/>
<keyword evidence="3" id="KW-1185">Reference proteome</keyword>
<dbReference type="CDD" id="cd18186">
    <property type="entry name" value="BTB_POZ_ZBTB_KLHL-like"/>
    <property type="match status" value="1"/>
</dbReference>